<feature type="compositionally biased region" description="Basic and acidic residues" evidence="1">
    <location>
        <begin position="90"/>
        <end position="123"/>
    </location>
</feature>
<organism evidence="3 4">
    <name type="scientific">Phytohabitans rumicis</name>
    <dbReference type="NCBI Taxonomy" id="1076125"/>
    <lineage>
        <taxon>Bacteria</taxon>
        <taxon>Bacillati</taxon>
        <taxon>Actinomycetota</taxon>
        <taxon>Actinomycetes</taxon>
        <taxon>Micromonosporales</taxon>
        <taxon>Micromonosporaceae</taxon>
    </lineage>
</organism>
<protein>
    <submittedName>
        <fullName evidence="3">Uncharacterized protein</fullName>
    </submittedName>
</protein>
<dbReference type="AlphaFoldDB" id="A0A6V8L5I2"/>
<feature type="signal peptide" evidence="2">
    <location>
        <begin position="1"/>
        <end position="30"/>
    </location>
</feature>
<reference evidence="3 4" key="1">
    <citation type="submission" date="2020-03" db="EMBL/GenBank/DDBJ databases">
        <title>Whole genome shotgun sequence of Phytohabitans rumicis NBRC 108638.</title>
        <authorList>
            <person name="Komaki H."/>
            <person name="Tamura T."/>
        </authorList>
    </citation>
    <scope>NUCLEOTIDE SEQUENCE [LARGE SCALE GENOMIC DNA]</scope>
    <source>
        <strain evidence="3 4">NBRC 108638</strain>
    </source>
</reference>
<accession>A0A6V8L5I2</accession>
<evidence type="ECO:0000313" key="4">
    <source>
        <dbReference type="Proteomes" id="UP000482960"/>
    </source>
</evidence>
<evidence type="ECO:0000313" key="3">
    <source>
        <dbReference type="EMBL" id="GFJ91474.1"/>
    </source>
</evidence>
<feature type="chain" id="PRO_5029007815" evidence="2">
    <location>
        <begin position="31"/>
        <end position="180"/>
    </location>
</feature>
<dbReference type="EMBL" id="BLPG01000001">
    <property type="protein sequence ID" value="GFJ91474.1"/>
    <property type="molecule type" value="Genomic_DNA"/>
</dbReference>
<sequence>MIKTALAKLLTVKIAAVTAGALGVGGVALASTTGTLPGPLKFGGPSASHSPKPDKTHPTTHPTGRPSDKAGPPGLVWLCHDYIGKDRDHRGKALNENQFRELADKAGGRDRDKADKFCDDLLRRWPSATPKPRPTGTPSPRSTDRPDGDKPGTGDRPGGDESTKPTTAPTGRPSGSPSPR</sequence>
<proteinExistence type="predicted"/>
<evidence type="ECO:0000256" key="2">
    <source>
        <dbReference type="SAM" id="SignalP"/>
    </source>
</evidence>
<comment type="caution">
    <text evidence="3">The sequence shown here is derived from an EMBL/GenBank/DDBJ whole genome shotgun (WGS) entry which is preliminary data.</text>
</comment>
<gene>
    <name evidence="3" type="ORF">Prum_051160</name>
</gene>
<feature type="region of interest" description="Disordered" evidence="1">
    <location>
        <begin position="90"/>
        <end position="180"/>
    </location>
</feature>
<feature type="region of interest" description="Disordered" evidence="1">
    <location>
        <begin position="39"/>
        <end position="73"/>
    </location>
</feature>
<keyword evidence="2" id="KW-0732">Signal</keyword>
<feature type="compositionally biased region" description="Basic and acidic residues" evidence="1">
    <location>
        <begin position="142"/>
        <end position="163"/>
    </location>
</feature>
<name>A0A6V8L5I2_9ACTN</name>
<keyword evidence="4" id="KW-1185">Reference proteome</keyword>
<reference evidence="3 4" key="2">
    <citation type="submission" date="2020-03" db="EMBL/GenBank/DDBJ databases">
        <authorList>
            <person name="Ichikawa N."/>
            <person name="Kimura A."/>
            <person name="Kitahashi Y."/>
            <person name="Uohara A."/>
        </authorList>
    </citation>
    <scope>NUCLEOTIDE SEQUENCE [LARGE SCALE GENOMIC DNA]</scope>
    <source>
        <strain evidence="3 4">NBRC 108638</strain>
    </source>
</reference>
<feature type="compositionally biased region" description="Low complexity" evidence="1">
    <location>
        <begin position="165"/>
        <end position="180"/>
    </location>
</feature>
<dbReference type="Proteomes" id="UP000482960">
    <property type="component" value="Unassembled WGS sequence"/>
</dbReference>
<evidence type="ECO:0000256" key="1">
    <source>
        <dbReference type="SAM" id="MobiDB-lite"/>
    </source>
</evidence>